<dbReference type="KEGG" id="pdp:PDIP_05600"/>
<organism evidence="9 10">
    <name type="scientific">Penicillium digitatum</name>
    <name type="common">Green mold</name>
    <dbReference type="NCBI Taxonomy" id="36651"/>
    <lineage>
        <taxon>Eukaryota</taxon>
        <taxon>Fungi</taxon>
        <taxon>Dikarya</taxon>
        <taxon>Ascomycota</taxon>
        <taxon>Pezizomycotina</taxon>
        <taxon>Eurotiomycetes</taxon>
        <taxon>Eurotiomycetidae</taxon>
        <taxon>Eurotiales</taxon>
        <taxon>Aspergillaceae</taxon>
        <taxon>Penicillium</taxon>
    </lineage>
</organism>
<dbReference type="Pfam" id="PF00004">
    <property type="entry name" value="AAA"/>
    <property type="match status" value="1"/>
</dbReference>
<keyword evidence="6" id="KW-0472">Membrane</keyword>
<feature type="domain" description="BCS1 N-terminal" evidence="8">
    <location>
        <begin position="42"/>
        <end position="253"/>
    </location>
</feature>
<name>A0A7T7BJJ4_PENDI</name>
<dbReference type="OMA" id="DRSHECP"/>
<dbReference type="Gene3D" id="3.40.50.300">
    <property type="entry name" value="P-loop containing nucleotide triphosphate hydrolases"/>
    <property type="match status" value="1"/>
</dbReference>
<sequence>MNPTETVSFLEAPEALLESLLPGYRFFARLVKIYLHANASIFLLASAALLVACMYFFPVLWTRSYHFLLPFSSSVQIRYHDAIYKDVMCWVSQLPELSTTQDSIAGTKIGFVSPWDKDDQKTEQQQELSEEEVVQFEKDEREFWIKIRDLTTIQPIRYTPAPPGIHFFRYRGTLFGFCRQPYKEAGSPWTDHREKLYLYAWSQHALRKLLQDIQGANIKTTNNRVRISQGLKDGPARQWMSLPSKMPRPLSTIIIDPLIKNALVDDLTDFLHPRTRSWYQKRGIPYRRGYLFQGPPGTGKSSLCLAIASLIGLEICTVSLNSKNVDGDSLTRLFLSLPEKCLVLFEDVDQAGIENRNISKSFSQVEDTSDADRSHECPDPSDRSQGGLSLSEILNIIDGVSAQEGRILIMTTNDPGSLDKALQRPGRVDRVFPFHFATPRDIKELFLTFFVRPADHLYIVDPHDMRICCSLEPASSSWSLKDIVQLSKSFAAKVKPNTYTAAMLQNYLLHFRNDPVSAERNVTVWMTCMDEGEVFVVA</sequence>
<evidence type="ECO:0000256" key="2">
    <source>
        <dbReference type="ARBA" id="ARBA00007448"/>
    </source>
</evidence>
<dbReference type="Pfam" id="PF08740">
    <property type="entry name" value="BCS1_N"/>
    <property type="match status" value="1"/>
</dbReference>
<dbReference type="InterPro" id="IPR003960">
    <property type="entry name" value="ATPase_AAA_CS"/>
</dbReference>
<dbReference type="PANTHER" id="PTHR23070">
    <property type="entry name" value="BCS1 AAA-TYPE ATPASE"/>
    <property type="match status" value="1"/>
</dbReference>
<dbReference type="PROSITE" id="PS00674">
    <property type="entry name" value="AAA"/>
    <property type="match status" value="1"/>
</dbReference>
<dbReference type="GO" id="GO:0005524">
    <property type="term" value="F:ATP binding"/>
    <property type="evidence" value="ECO:0007669"/>
    <property type="project" value="UniProtKB-KW"/>
</dbReference>
<keyword evidence="3" id="KW-0496">Mitochondrion</keyword>
<keyword evidence="4" id="KW-0547">Nucleotide-binding</keyword>
<dbReference type="SMART" id="SM01024">
    <property type="entry name" value="BCS1_N"/>
    <property type="match status" value="1"/>
</dbReference>
<evidence type="ECO:0000256" key="4">
    <source>
        <dbReference type="RuleBase" id="RU003651"/>
    </source>
</evidence>
<accession>A0A7T7BJJ4</accession>
<evidence type="ECO:0000313" key="10">
    <source>
        <dbReference type="Proteomes" id="UP000595662"/>
    </source>
</evidence>
<keyword evidence="9" id="KW-0378">Hydrolase</keyword>
<evidence type="ECO:0000313" key="9">
    <source>
        <dbReference type="EMBL" id="QQK42136.1"/>
    </source>
</evidence>
<feature type="region of interest" description="Disordered" evidence="5">
    <location>
        <begin position="362"/>
        <end position="386"/>
    </location>
</feature>
<dbReference type="EMBL" id="CP060774">
    <property type="protein sequence ID" value="QQK42136.1"/>
    <property type="molecule type" value="Genomic_DNA"/>
</dbReference>
<keyword evidence="6" id="KW-1133">Transmembrane helix</keyword>
<evidence type="ECO:0000259" key="7">
    <source>
        <dbReference type="SMART" id="SM00382"/>
    </source>
</evidence>
<dbReference type="RefSeq" id="XP_014538735.1">
    <property type="nucleotide sequence ID" value="XM_014683249.1"/>
</dbReference>
<dbReference type="InterPro" id="IPR003959">
    <property type="entry name" value="ATPase_AAA_core"/>
</dbReference>
<evidence type="ECO:0000256" key="3">
    <source>
        <dbReference type="ARBA" id="ARBA00022792"/>
    </source>
</evidence>
<keyword evidence="6" id="KW-0812">Transmembrane</keyword>
<evidence type="ECO:0000256" key="6">
    <source>
        <dbReference type="SAM" id="Phobius"/>
    </source>
</evidence>
<feature type="compositionally biased region" description="Basic and acidic residues" evidence="5">
    <location>
        <begin position="370"/>
        <end position="382"/>
    </location>
</feature>
<dbReference type="AlphaFoldDB" id="A0A7T7BJJ4"/>
<keyword evidence="4" id="KW-0067">ATP-binding</keyword>
<reference evidence="9 10" key="1">
    <citation type="submission" date="2020-08" db="EMBL/GenBank/DDBJ databases">
        <title>The completed genome sequence of the pathogenic ascomycete fungus Penicillium digitatum.</title>
        <authorList>
            <person name="Wang M."/>
        </authorList>
    </citation>
    <scope>NUCLEOTIDE SEQUENCE [LARGE SCALE GENOMIC DNA]</scope>
    <source>
        <strain evidence="9 10">PdW03</strain>
    </source>
</reference>
<protein>
    <submittedName>
        <fullName evidence="9">P-loop containing nucleoside triphosphate hydrolase protein</fullName>
    </submittedName>
</protein>
<dbReference type="VEuPathDB" id="FungiDB:PDIP_05600"/>
<keyword evidence="3" id="KW-0999">Mitochondrion inner membrane</keyword>
<dbReference type="GO" id="GO:0005743">
    <property type="term" value="C:mitochondrial inner membrane"/>
    <property type="evidence" value="ECO:0007669"/>
    <property type="project" value="UniProtKB-SubCell"/>
</dbReference>
<proteinExistence type="inferred from homology"/>
<dbReference type="GeneID" id="26228883"/>
<comment type="similarity">
    <text evidence="2">Belongs to the AAA ATPase family. BCS1 subfamily.</text>
</comment>
<gene>
    <name evidence="9" type="ORF">Pdw03_4990</name>
</gene>
<evidence type="ECO:0000256" key="5">
    <source>
        <dbReference type="SAM" id="MobiDB-lite"/>
    </source>
</evidence>
<evidence type="ECO:0000256" key="1">
    <source>
        <dbReference type="ARBA" id="ARBA00004434"/>
    </source>
</evidence>
<feature type="transmembrane region" description="Helical" evidence="6">
    <location>
        <begin position="33"/>
        <end position="57"/>
    </location>
</feature>
<dbReference type="InterPro" id="IPR050747">
    <property type="entry name" value="Mitochondrial_chaperone_BCS1"/>
</dbReference>
<dbReference type="InterPro" id="IPR014851">
    <property type="entry name" value="BCS1_N"/>
</dbReference>
<dbReference type="InterPro" id="IPR027417">
    <property type="entry name" value="P-loop_NTPase"/>
</dbReference>
<dbReference type="SMART" id="SM00382">
    <property type="entry name" value="AAA"/>
    <property type="match status" value="1"/>
</dbReference>
<evidence type="ECO:0000259" key="8">
    <source>
        <dbReference type="SMART" id="SM01024"/>
    </source>
</evidence>
<dbReference type="Proteomes" id="UP000595662">
    <property type="component" value="Chromosome 1"/>
</dbReference>
<feature type="domain" description="AAA+ ATPase" evidence="7">
    <location>
        <begin position="286"/>
        <end position="438"/>
    </location>
</feature>
<dbReference type="InterPro" id="IPR003593">
    <property type="entry name" value="AAA+_ATPase"/>
</dbReference>
<dbReference type="SUPFAM" id="SSF52540">
    <property type="entry name" value="P-loop containing nucleoside triphosphate hydrolases"/>
    <property type="match status" value="1"/>
</dbReference>
<dbReference type="GO" id="GO:0016887">
    <property type="term" value="F:ATP hydrolysis activity"/>
    <property type="evidence" value="ECO:0007669"/>
    <property type="project" value="InterPro"/>
</dbReference>
<comment type="subcellular location">
    <subcellularLocation>
        <location evidence="1">Mitochondrion inner membrane</location>
        <topology evidence="1">Single-pass membrane protein</topology>
    </subcellularLocation>
</comment>